<dbReference type="RefSeq" id="WP_141635804.1">
    <property type="nucleotide sequence ID" value="NZ_VIGB01000003.1"/>
</dbReference>
<feature type="compositionally biased region" description="Low complexity" evidence="1">
    <location>
        <begin position="73"/>
        <end position="103"/>
    </location>
</feature>
<evidence type="ECO:0000313" key="3">
    <source>
        <dbReference type="Proteomes" id="UP000319103"/>
    </source>
</evidence>
<keyword evidence="3" id="KW-1185">Reference proteome</keyword>
<dbReference type="OrthoDB" id="3872506at2"/>
<feature type="compositionally biased region" description="Basic residues" evidence="1">
    <location>
        <begin position="56"/>
        <end position="72"/>
    </location>
</feature>
<evidence type="ECO:0000256" key="1">
    <source>
        <dbReference type="SAM" id="MobiDB-lite"/>
    </source>
</evidence>
<dbReference type="Proteomes" id="UP000319103">
    <property type="component" value="Unassembled WGS sequence"/>
</dbReference>
<organism evidence="2 3">
    <name type="scientific">Kitasatospora acidiphila</name>
    <dbReference type="NCBI Taxonomy" id="2567942"/>
    <lineage>
        <taxon>Bacteria</taxon>
        <taxon>Bacillati</taxon>
        <taxon>Actinomycetota</taxon>
        <taxon>Actinomycetes</taxon>
        <taxon>Kitasatosporales</taxon>
        <taxon>Streptomycetaceae</taxon>
        <taxon>Kitasatospora</taxon>
    </lineage>
</organism>
<evidence type="ECO:0000313" key="2">
    <source>
        <dbReference type="EMBL" id="TQF05316.1"/>
    </source>
</evidence>
<protein>
    <submittedName>
        <fullName evidence="2">Uncharacterized protein</fullName>
    </submittedName>
</protein>
<gene>
    <name evidence="2" type="ORF">E6W39_27625</name>
</gene>
<proteinExistence type="predicted"/>
<dbReference type="AlphaFoldDB" id="A0A540W8H7"/>
<comment type="caution">
    <text evidence="2">The sequence shown here is derived from an EMBL/GenBank/DDBJ whole genome shotgun (WGS) entry which is preliminary data.</text>
</comment>
<sequence>MASHQSVSEVRELLALAGAAADCQAAAEPRDGSVPAQRDGARALQGTADGWTPRSGRPRPRVRRQLPPRRASRPGAPSASAAGDGHGWALAEPQAPAEPVAPLSSGPEEPAVLSETPLGVLIGSPRQSVPLGGARAEDSRRRVGAKLIKVGRGTTLAVLPAWRPSIAISVPTELLLETTGLSRAELAEAELSVVVNTEALHDRELRPRDWQVAAERPGARRRS</sequence>
<reference evidence="2 3" key="1">
    <citation type="submission" date="2019-06" db="EMBL/GenBank/DDBJ databases">
        <title>Description of Kitasatospora acidophila sp. nov. isolated from pine grove soil, and reclassification of Streptomyces novaecaesareae to Kitasatospora novaeceasareae comb. nov.</title>
        <authorList>
            <person name="Kim M.J."/>
        </authorList>
    </citation>
    <scope>NUCLEOTIDE SEQUENCE [LARGE SCALE GENOMIC DNA]</scope>
    <source>
        <strain evidence="2 3">MMS16-CNU292</strain>
    </source>
</reference>
<dbReference type="EMBL" id="VIGB01000003">
    <property type="protein sequence ID" value="TQF05316.1"/>
    <property type="molecule type" value="Genomic_DNA"/>
</dbReference>
<feature type="region of interest" description="Disordered" evidence="1">
    <location>
        <begin position="23"/>
        <end position="111"/>
    </location>
</feature>
<name>A0A540W8H7_9ACTN</name>
<accession>A0A540W8H7</accession>